<dbReference type="HOGENOM" id="CLU_2903859_0_0_1"/>
<dbReference type="GeneID" id="19112401"/>
<proteinExistence type="predicted"/>
<keyword evidence="2" id="KW-1185">Reference proteome</keyword>
<reference evidence="1 2" key="1">
    <citation type="journal article" date="2012" name="PLoS Pathog.">
        <title>Diverse lifestyles and strategies of plant pathogenesis encoded in the genomes of eighteen Dothideomycetes fungi.</title>
        <authorList>
            <person name="Ohm R.A."/>
            <person name="Feau N."/>
            <person name="Henrissat B."/>
            <person name="Schoch C.L."/>
            <person name="Horwitz B.A."/>
            <person name="Barry K.W."/>
            <person name="Condon B.J."/>
            <person name="Copeland A.C."/>
            <person name="Dhillon B."/>
            <person name="Glaser F."/>
            <person name="Hesse C.N."/>
            <person name="Kosti I."/>
            <person name="LaButti K."/>
            <person name="Lindquist E.A."/>
            <person name="Lucas S."/>
            <person name="Salamov A.A."/>
            <person name="Bradshaw R.E."/>
            <person name="Ciuffetti L."/>
            <person name="Hamelin R.C."/>
            <person name="Kema G.H.J."/>
            <person name="Lawrence C."/>
            <person name="Scott J.A."/>
            <person name="Spatafora J.W."/>
            <person name="Turgeon B.G."/>
            <person name="de Wit P.J.G.M."/>
            <person name="Zhong S."/>
            <person name="Goodwin S.B."/>
            <person name="Grigoriev I.V."/>
        </authorList>
    </citation>
    <scope>NUCLEOTIDE SEQUENCE [LARGE SCALE GENOMIC DNA]</scope>
    <source>
        <strain evidence="1 2">UAMH 10762</strain>
    </source>
</reference>
<dbReference type="EMBL" id="KB445556">
    <property type="protein sequence ID" value="EMC95599.1"/>
    <property type="molecule type" value="Genomic_DNA"/>
</dbReference>
<gene>
    <name evidence="1" type="ORF">BAUCODRAFT_34350</name>
</gene>
<dbReference type="KEGG" id="bcom:BAUCODRAFT_34350"/>
<evidence type="ECO:0000313" key="1">
    <source>
        <dbReference type="EMBL" id="EMC95599.1"/>
    </source>
</evidence>
<protein>
    <submittedName>
        <fullName evidence="1">Uncharacterized protein</fullName>
    </submittedName>
</protein>
<name>M2N938_BAUPA</name>
<dbReference type="AlphaFoldDB" id="M2N938"/>
<accession>M2N938</accession>
<organism evidence="1 2">
    <name type="scientific">Baudoinia panamericana (strain UAMH 10762)</name>
    <name type="common">Angels' share fungus</name>
    <name type="synonym">Baudoinia compniacensis (strain UAMH 10762)</name>
    <dbReference type="NCBI Taxonomy" id="717646"/>
    <lineage>
        <taxon>Eukaryota</taxon>
        <taxon>Fungi</taxon>
        <taxon>Dikarya</taxon>
        <taxon>Ascomycota</taxon>
        <taxon>Pezizomycotina</taxon>
        <taxon>Dothideomycetes</taxon>
        <taxon>Dothideomycetidae</taxon>
        <taxon>Mycosphaerellales</taxon>
        <taxon>Teratosphaeriaceae</taxon>
        <taxon>Baudoinia</taxon>
    </lineage>
</organism>
<sequence>MPEGCTLANNEISHTLSPRMRSHVDYIAFANSYRFVNIVLEALRICLSQYHGGRGMDPGLQH</sequence>
<evidence type="ECO:0000313" key="2">
    <source>
        <dbReference type="Proteomes" id="UP000011761"/>
    </source>
</evidence>
<dbReference type="Proteomes" id="UP000011761">
    <property type="component" value="Unassembled WGS sequence"/>
</dbReference>
<dbReference type="RefSeq" id="XP_007676769.1">
    <property type="nucleotide sequence ID" value="XM_007678579.1"/>
</dbReference>